<feature type="region of interest" description="Disordered" evidence="1">
    <location>
        <begin position="1"/>
        <end position="46"/>
    </location>
</feature>
<feature type="compositionally biased region" description="Basic and acidic residues" evidence="1">
    <location>
        <begin position="37"/>
        <end position="46"/>
    </location>
</feature>
<organism evidence="2 3">
    <name type="scientific">Enhygromyxa salina</name>
    <dbReference type="NCBI Taxonomy" id="215803"/>
    <lineage>
        <taxon>Bacteria</taxon>
        <taxon>Pseudomonadati</taxon>
        <taxon>Myxococcota</taxon>
        <taxon>Polyangia</taxon>
        <taxon>Nannocystales</taxon>
        <taxon>Nannocystaceae</taxon>
        <taxon>Enhygromyxa</taxon>
    </lineage>
</organism>
<evidence type="ECO:0000313" key="2">
    <source>
        <dbReference type="EMBL" id="KIG16708.1"/>
    </source>
</evidence>
<dbReference type="AlphaFoldDB" id="A0A0C2A015"/>
<evidence type="ECO:0000256" key="1">
    <source>
        <dbReference type="SAM" id="MobiDB-lite"/>
    </source>
</evidence>
<accession>A0A0C2A015</accession>
<dbReference type="InterPro" id="IPR024038">
    <property type="entry name" value="MYXO-CTERM"/>
</dbReference>
<evidence type="ECO:0000313" key="3">
    <source>
        <dbReference type="Proteomes" id="UP000031599"/>
    </source>
</evidence>
<reference evidence="2 3" key="1">
    <citation type="submission" date="2014-12" db="EMBL/GenBank/DDBJ databases">
        <title>Genome assembly of Enhygromyxa salina DSM 15201.</title>
        <authorList>
            <person name="Sharma G."/>
            <person name="Subramanian S."/>
        </authorList>
    </citation>
    <scope>NUCLEOTIDE SEQUENCE [LARGE SCALE GENOMIC DNA]</scope>
    <source>
        <strain evidence="2 3">DSM 15201</strain>
    </source>
</reference>
<gene>
    <name evidence="2" type="ORF">DB30_04181</name>
</gene>
<feature type="region of interest" description="Disordered" evidence="1">
    <location>
        <begin position="141"/>
        <end position="211"/>
    </location>
</feature>
<name>A0A0C2A015_9BACT</name>
<proteinExistence type="predicted"/>
<comment type="caution">
    <text evidence="2">The sequence shown here is derived from an EMBL/GenBank/DDBJ whole genome shotgun (WGS) entry which is preliminary data.</text>
</comment>
<sequence length="227" mass="24865">MAPSEALAGPEQEQIWFGTGVDSLETDEKGQVTSEGAKTKTDKVDRIPSEEDWELKLHARMSGHAAEGPVYVEFYQNVGGKEYIVYRHEDADYDGSRSYTAVLLLEANIGFNKDREYRVQIVQNNGKRDLVLAKGKVTLIDTGREAEGADEPEPEDEGEEEEEEEEDDEDDEDEGEGEEADVAPPPIDDSPAKKKGCSVTDGGATDLGATGLGILLLAATFRRRRNG</sequence>
<feature type="compositionally biased region" description="Acidic residues" evidence="1">
    <location>
        <begin position="148"/>
        <end position="181"/>
    </location>
</feature>
<dbReference type="EMBL" id="JMCC02000033">
    <property type="protein sequence ID" value="KIG16708.1"/>
    <property type="molecule type" value="Genomic_DNA"/>
</dbReference>
<protein>
    <submittedName>
        <fullName evidence="2">Uncharacterized protein</fullName>
    </submittedName>
</protein>
<dbReference type="NCBIfam" id="TIGR03901">
    <property type="entry name" value="MYXO-CTERM"/>
    <property type="match status" value="1"/>
</dbReference>
<feature type="compositionally biased region" description="Low complexity" evidence="1">
    <location>
        <begin position="200"/>
        <end position="211"/>
    </location>
</feature>
<dbReference type="Proteomes" id="UP000031599">
    <property type="component" value="Unassembled WGS sequence"/>
</dbReference>